<comment type="caution">
    <text evidence="3">The sequence shown here is derived from an EMBL/GenBank/DDBJ whole genome shotgun (WGS) entry which is preliminary data.</text>
</comment>
<evidence type="ECO:0000313" key="3">
    <source>
        <dbReference type="EMBL" id="GAA4631186.1"/>
    </source>
</evidence>
<accession>A0ABP8UHE3</accession>
<proteinExistence type="predicted"/>
<gene>
    <name evidence="3" type="ORF">GCM10023196_059590</name>
</gene>
<feature type="signal peptide" evidence="2">
    <location>
        <begin position="1"/>
        <end position="20"/>
    </location>
</feature>
<reference evidence="4" key="1">
    <citation type="journal article" date="2019" name="Int. J. Syst. Evol. Microbiol.">
        <title>The Global Catalogue of Microorganisms (GCM) 10K type strain sequencing project: providing services to taxonomists for standard genome sequencing and annotation.</title>
        <authorList>
            <consortium name="The Broad Institute Genomics Platform"/>
            <consortium name="The Broad Institute Genome Sequencing Center for Infectious Disease"/>
            <person name="Wu L."/>
            <person name="Ma J."/>
        </authorList>
    </citation>
    <scope>NUCLEOTIDE SEQUENCE [LARGE SCALE GENOMIC DNA]</scope>
    <source>
        <strain evidence="4">JCM 17939</strain>
    </source>
</reference>
<feature type="chain" id="PRO_5046458396" description="Lipoprotein" evidence="2">
    <location>
        <begin position="21"/>
        <end position="181"/>
    </location>
</feature>
<evidence type="ECO:0000256" key="2">
    <source>
        <dbReference type="SAM" id="SignalP"/>
    </source>
</evidence>
<dbReference type="Proteomes" id="UP001501442">
    <property type="component" value="Unassembled WGS sequence"/>
</dbReference>
<protein>
    <recommendedName>
        <fullName evidence="5">Lipoprotein</fullName>
    </recommendedName>
</protein>
<keyword evidence="2" id="KW-0732">Signal</keyword>
<keyword evidence="4" id="KW-1185">Reference proteome</keyword>
<dbReference type="EMBL" id="BAABHK010000009">
    <property type="protein sequence ID" value="GAA4631186.1"/>
    <property type="molecule type" value="Genomic_DNA"/>
</dbReference>
<name>A0ABP8UHE3_9ACTN</name>
<evidence type="ECO:0000256" key="1">
    <source>
        <dbReference type="SAM" id="MobiDB-lite"/>
    </source>
</evidence>
<evidence type="ECO:0008006" key="5">
    <source>
        <dbReference type="Google" id="ProtNLM"/>
    </source>
</evidence>
<organism evidence="3 4">
    <name type="scientific">Actinoallomurus vinaceus</name>
    <dbReference type="NCBI Taxonomy" id="1080074"/>
    <lineage>
        <taxon>Bacteria</taxon>
        <taxon>Bacillati</taxon>
        <taxon>Actinomycetota</taxon>
        <taxon>Actinomycetes</taxon>
        <taxon>Streptosporangiales</taxon>
        <taxon>Thermomonosporaceae</taxon>
        <taxon>Actinoallomurus</taxon>
    </lineage>
</organism>
<dbReference type="RefSeq" id="WP_345434404.1">
    <property type="nucleotide sequence ID" value="NZ_BAABHK010000009.1"/>
</dbReference>
<sequence>MRTLHGGAILASAATLLLCAACGSSGGKTAAAAPSGSAGSGRNGFAAYAACLRSHGVNIPTARPSGRPSGEAGQRGRGFGGFGQVPQAARDACQSLAPQGQRQGMQQIQAFRSCLGDHGVTLPTQTPGAMRSPGAGRTPGARRTPGMGFLGGLKTSDPKVAKALKICQPLLPTFSPRPSAN</sequence>
<feature type="region of interest" description="Disordered" evidence="1">
    <location>
        <begin position="122"/>
        <end position="154"/>
    </location>
</feature>
<evidence type="ECO:0000313" key="4">
    <source>
        <dbReference type="Proteomes" id="UP001501442"/>
    </source>
</evidence>